<protein>
    <recommendedName>
        <fullName evidence="9">Membrane fusion protein biotin-lipoyl like domain-containing protein</fullName>
    </recommendedName>
</protein>
<feature type="coiled-coil region" evidence="5">
    <location>
        <begin position="167"/>
        <end position="194"/>
    </location>
</feature>
<evidence type="ECO:0000256" key="1">
    <source>
        <dbReference type="ARBA" id="ARBA00004167"/>
    </source>
</evidence>
<keyword evidence="5" id="KW-0175">Coiled coil</keyword>
<evidence type="ECO:0000256" key="5">
    <source>
        <dbReference type="SAM" id="Coils"/>
    </source>
</evidence>
<evidence type="ECO:0008006" key="9">
    <source>
        <dbReference type="Google" id="ProtNLM"/>
    </source>
</evidence>
<evidence type="ECO:0000256" key="6">
    <source>
        <dbReference type="SAM" id="Phobius"/>
    </source>
</evidence>
<organism evidence="7 8">
    <name type="scientific">Chryseobacterium artocarpi</name>
    <dbReference type="NCBI Taxonomy" id="1414727"/>
    <lineage>
        <taxon>Bacteria</taxon>
        <taxon>Pseudomonadati</taxon>
        <taxon>Bacteroidota</taxon>
        <taxon>Flavobacteriia</taxon>
        <taxon>Flavobacteriales</taxon>
        <taxon>Weeksellaceae</taxon>
        <taxon>Chryseobacterium group</taxon>
        <taxon>Chryseobacterium</taxon>
    </lineage>
</organism>
<sequence>MELKNYTQKLKQTNSEEITFLVSKIPSSINIKIFTLISILLIMILIGVFSIRYPDSYKGSVTIIADNPSLNLVASYHGPIVILKKDHEIVKKGDVIAYIENESTFDELIELEKTILAFNSEMDYTHYYNTLPKIVHLGEINSSYFTFMNALQQYIFFAENKLYDKQYQLLSDLAQKQEKQLQLQQQRIHILNKNDKLAHNKVKRDSLLKQSLVISQEQYENTEQNYLNSRQYKNATQQDIYKLDQEILSTKSKGNEALILKTEKTEKLASDLYNSYNDLVNKIRSWRRTYLITAPVHGRVQYLSFLKNSQFINHQEPIFAVVPISSKMNGQMLVSDFGMGKIKENQDVLIRLNNFPHEEYGSIKGKVLKVSYVGNLVKTTNGEEKRYLIDLAISPSDNHITLTDGVMGEGEIMTNNKRLYERILERILLSVYR</sequence>
<dbReference type="RefSeq" id="WP_065395643.1">
    <property type="nucleotide sequence ID" value="NZ_MAYH01000045.1"/>
</dbReference>
<dbReference type="AlphaFoldDB" id="A0A1B8ZCZ8"/>
<keyword evidence="3 6" id="KW-1133">Transmembrane helix</keyword>
<dbReference type="EMBL" id="MAYH01000045">
    <property type="protein sequence ID" value="OCA69455.1"/>
    <property type="molecule type" value="Genomic_DNA"/>
</dbReference>
<dbReference type="InterPro" id="IPR050739">
    <property type="entry name" value="MFP"/>
</dbReference>
<gene>
    <name evidence="7" type="ORF">BBI01_15060</name>
</gene>
<proteinExistence type="predicted"/>
<dbReference type="OrthoDB" id="7057889at2"/>
<evidence type="ECO:0000313" key="8">
    <source>
        <dbReference type="Proteomes" id="UP000092651"/>
    </source>
</evidence>
<dbReference type="Proteomes" id="UP000092651">
    <property type="component" value="Unassembled WGS sequence"/>
</dbReference>
<evidence type="ECO:0000256" key="2">
    <source>
        <dbReference type="ARBA" id="ARBA00022692"/>
    </source>
</evidence>
<comment type="subcellular location">
    <subcellularLocation>
        <location evidence="1">Membrane</location>
        <topology evidence="1">Single-pass membrane protein</topology>
    </subcellularLocation>
</comment>
<keyword evidence="2 6" id="KW-0812">Transmembrane</keyword>
<comment type="caution">
    <text evidence="7">The sequence shown here is derived from an EMBL/GenBank/DDBJ whole genome shotgun (WGS) entry which is preliminary data.</text>
</comment>
<evidence type="ECO:0000313" key="7">
    <source>
        <dbReference type="EMBL" id="OCA69455.1"/>
    </source>
</evidence>
<feature type="transmembrane region" description="Helical" evidence="6">
    <location>
        <begin position="33"/>
        <end position="53"/>
    </location>
</feature>
<dbReference type="PANTHER" id="PTHR30386">
    <property type="entry name" value="MEMBRANE FUSION SUBUNIT OF EMRAB-TOLC MULTIDRUG EFFLUX PUMP"/>
    <property type="match status" value="1"/>
</dbReference>
<accession>A0A1B8ZCZ8</accession>
<name>A0A1B8ZCZ8_9FLAO</name>
<evidence type="ECO:0000256" key="4">
    <source>
        <dbReference type="ARBA" id="ARBA00023136"/>
    </source>
</evidence>
<dbReference type="PANTHER" id="PTHR30386:SF26">
    <property type="entry name" value="TRANSPORT PROTEIN COMB"/>
    <property type="match status" value="1"/>
</dbReference>
<dbReference type="GO" id="GO:0016020">
    <property type="term" value="C:membrane"/>
    <property type="evidence" value="ECO:0007669"/>
    <property type="project" value="UniProtKB-SubCell"/>
</dbReference>
<evidence type="ECO:0000256" key="3">
    <source>
        <dbReference type="ARBA" id="ARBA00022989"/>
    </source>
</evidence>
<reference evidence="7 8" key="1">
    <citation type="submission" date="2016-07" db="EMBL/GenBank/DDBJ databases">
        <authorList>
            <person name="Jeong J.-J."/>
            <person name="Kim D.W."/>
            <person name="Sang M.K."/>
            <person name="Choi I.-G."/>
            <person name="Kim K.D."/>
        </authorList>
    </citation>
    <scope>NUCLEOTIDE SEQUENCE [LARGE SCALE GENOMIC DNA]</scope>
    <source>
        <strain evidence="7 8">UTM-3</strain>
    </source>
</reference>
<keyword evidence="4 6" id="KW-0472">Membrane</keyword>
<keyword evidence="8" id="KW-1185">Reference proteome</keyword>